<evidence type="ECO:0000313" key="4">
    <source>
        <dbReference type="Proteomes" id="UP000264006"/>
    </source>
</evidence>
<gene>
    <name evidence="3" type="ORF">DVS28_a4355</name>
</gene>
<dbReference type="EMBL" id="CP031165">
    <property type="protein sequence ID" value="AXV09020.1"/>
    <property type="molecule type" value="Genomic_DNA"/>
</dbReference>
<keyword evidence="2" id="KW-1133">Transmembrane helix</keyword>
<feature type="compositionally biased region" description="Basic and acidic residues" evidence="1">
    <location>
        <begin position="199"/>
        <end position="209"/>
    </location>
</feature>
<name>A0A346Y3H3_9ACTN</name>
<feature type="region of interest" description="Disordered" evidence="1">
    <location>
        <begin position="43"/>
        <end position="64"/>
    </location>
</feature>
<keyword evidence="2" id="KW-0472">Membrane</keyword>
<dbReference type="OrthoDB" id="9828550at2"/>
<feature type="transmembrane region" description="Helical" evidence="2">
    <location>
        <begin position="74"/>
        <end position="92"/>
    </location>
</feature>
<accession>A0A346Y3H3</accession>
<keyword evidence="2" id="KW-0812">Transmembrane</keyword>
<protein>
    <submittedName>
        <fullName evidence="3">Uncharacterized protein</fullName>
    </submittedName>
</protein>
<dbReference type="Proteomes" id="UP000264006">
    <property type="component" value="Chromosome"/>
</dbReference>
<dbReference type="AlphaFoldDB" id="A0A346Y3H3"/>
<reference evidence="3 4" key="1">
    <citation type="submission" date="2018-09" db="EMBL/GenBank/DDBJ databases">
        <title>Complete genome sequence of Euzebya sp. DY32-46 isolated from seawater of Pacific Ocean.</title>
        <authorList>
            <person name="Xu L."/>
            <person name="Wu Y.-H."/>
            <person name="Xu X.-W."/>
        </authorList>
    </citation>
    <scope>NUCLEOTIDE SEQUENCE [LARGE SCALE GENOMIC DNA]</scope>
    <source>
        <strain evidence="3 4">DY32-46</strain>
    </source>
</reference>
<organism evidence="3 4">
    <name type="scientific">Euzebya pacifica</name>
    <dbReference type="NCBI Taxonomy" id="1608957"/>
    <lineage>
        <taxon>Bacteria</taxon>
        <taxon>Bacillati</taxon>
        <taxon>Actinomycetota</taxon>
        <taxon>Nitriliruptoria</taxon>
        <taxon>Euzebyales</taxon>
    </lineage>
</organism>
<evidence type="ECO:0000313" key="3">
    <source>
        <dbReference type="EMBL" id="AXV09020.1"/>
    </source>
</evidence>
<feature type="compositionally biased region" description="Basic and acidic residues" evidence="1">
    <location>
        <begin position="45"/>
        <end position="54"/>
    </location>
</feature>
<evidence type="ECO:0000256" key="1">
    <source>
        <dbReference type="SAM" id="MobiDB-lite"/>
    </source>
</evidence>
<dbReference type="KEGG" id="euz:DVS28_a4355"/>
<evidence type="ECO:0000256" key="2">
    <source>
        <dbReference type="SAM" id="Phobius"/>
    </source>
</evidence>
<feature type="transmembrane region" description="Helical" evidence="2">
    <location>
        <begin position="104"/>
        <end position="126"/>
    </location>
</feature>
<proteinExistence type="predicted"/>
<keyword evidence="4" id="KW-1185">Reference proteome</keyword>
<dbReference type="RefSeq" id="WP_114593272.1">
    <property type="nucleotide sequence ID" value="NZ_CP031165.1"/>
</dbReference>
<feature type="region of interest" description="Disordered" evidence="1">
    <location>
        <begin position="199"/>
        <end position="222"/>
    </location>
</feature>
<sequence length="222" mass="23341">MTPTRTLAVYPDQPSATRAKEAVTAIAGPDAVHVEEAADVAASKVAEEQAESRHAGPMPATPPMTGQAAKSSTFFALVGGAIGAALLLPVAFFGWGDADLGTRIFFALFIGAAAGSTFGWLAGGYLGATVSTKPLAVERGWILRVDSTDQEIVQALRSEGPLRIDLTDDVGNLYETDMAEEYDAEGMINRLGRAYAGHDHPDELTDQRRVRGPAVDGPSVDK</sequence>